<dbReference type="Proteomes" id="UP000596660">
    <property type="component" value="Unplaced"/>
</dbReference>
<reference evidence="2" key="2">
    <citation type="submission" date="2021-03" db="UniProtKB">
        <authorList>
            <consortium name="EnsemblPlants"/>
        </authorList>
    </citation>
    <scope>IDENTIFICATION</scope>
</reference>
<dbReference type="InterPro" id="IPR007942">
    <property type="entry name" value="PLipase-like"/>
</dbReference>
<dbReference type="PANTHER" id="PTHR47123:SF6">
    <property type="entry name" value="F-BOX PROTEIN SKIP23-LIKE ISOFORM X1"/>
    <property type="match status" value="1"/>
</dbReference>
<reference evidence="2" key="1">
    <citation type="journal article" date="2017" name="Nature">
        <title>The genome of Chenopodium quinoa.</title>
        <authorList>
            <person name="Jarvis D.E."/>
            <person name="Ho Y.S."/>
            <person name="Lightfoot D.J."/>
            <person name="Schmoeckel S.M."/>
            <person name="Li B."/>
            <person name="Borm T.J.A."/>
            <person name="Ohyanagi H."/>
            <person name="Mineta K."/>
            <person name="Michell C.T."/>
            <person name="Saber N."/>
            <person name="Kharbatia N.M."/>
            <person name="Rupper R.R."/>
            <person name="Sharp A.R."/>
            <person name="Dally N."/>
            <person name="Boughton B.A."/>
            <person name="Woo Y.H."/>
            <person name="Gao G."/>
            <person name="Schijlen E.G.W.M."/>
            <person name="Guo X."/>
            <person name="Momin A.A."/>
            <person name="Negrao S."/>
            <person name="Al-Babili S."/>
            <person name="Gehring C."/>
            <person name="Roessner U."/>
            <person name="Jung C."/>
            <person name="Murphy K."/>
            <person name="Arold S.T."/>
            <person name="Gojobori T."/>
            <person name="van der Linden C.G."/>
            <person name="van Loo E.N."/>
            <person name="Jellen E.N."/>
            <person name="Maughan P.J."/>
            <person name="Tester M."/>
        </authorList>
    </citation>
    <scope>NUCLEOTIDE SEQUENCE [LARGE SCALE GENOMIC DNA]</scope>
    <source>
        <strain evidence="2">cv. PI 614886</strain>
    </source>
</reference>
<sequence>MKFDDIVEFKGMVYVIDRKGRVYCMSFRYMGLSNVVCKPVGDGYANDRRKRLVESCGELYLIYRSHECYADVAFKVFKLNEKQRKWDEVQGIGDDRILFVTLDGCFFVPVKDLPGWRGNCIVFYRNSFPTYNLTLRVDRDIFKTEKKTRFDVAVFHFVGGDCGPVASFPGYSDVFWPSHEWLSSDTDWGSPEYKVTQNDSFSYRSRVRTSYSNLSHNSSESSGIEETSCPLGFWAKTLAKDYNSSTGIQEILSVEDAGTLGIATKMQPDTDFLPTTTESLRSGSSKTRFQGVDVHPDLLPILSKIWAKYGNILEGQLFRSNDLVASALESMAKMVILLQNTKGRPLNSSEVDYLCSTLYDLHLMRFNISWLVPCVVEALAMHKCMANIEKLSDTLKEFEKSQPEVADMKIKFLAEVGRLQKILDNH</sequence>
<dbReference type="OMA" id="CMANIEK"/>
<evidence type="ECO:0000313" key="2">
    <source>
        <dbReference type="EnsemblPlants" id="AUR62028674-RA:cds"/>
    </source>
</evidence>
<protein>
    <recommendedName>
        <fullName evidence="1">KIB1-4 beta-propeller domain-containing protein</fullName>
    </recommendedName>
</protein>
<dbReference type="Pfam" id="PF03478">
    <property type="entry name" value="Beta-prop_KIB1-4"/>
    <property type="match status" value="1"/>
</dbReference>
<feature type="domain" description="KIB1-4 beta-propeller" evidence="1">
    <location>
        <begin position="2"/>
        <end position="124"/>
    </location>
</feature>
<keyword evidence="3" id="KW-1185">Reference proteome</keyword>
<dbReference type="InterPro" id="IPR051304">
    <property type="entry name" value="SCF_F-box_domain"/>
</dbReference>
<evidence type="ECO:0000259" key="1">
    <source>
        <dbReference type="Pfam" id="PF03478"/>
    </source>
</evidence>
<organism evidence="2 3">
    <name type="scientific">Chenopodium quinoa</name>
    <name type="common">Quinoa</name>
    <dbReference type="NCBI Taxonomy" id="63459"/>
    <lineage>
        <taxon>Eukaryota</taxon>
        <taxon>Viridiplantae</taxon>
        <taxon>Streptophyta</taxon>
        <taxon>Embryophyta</taxon>
        <taxon>Tracheophyta</taxon>
        <taxon>Spermatophyta</taxon>
        <taxon>Magnoliopsida</taxon>
        <taxon>eudicotyledons</taxon>
        <taxon>Gunneridae</taxon>
        <taxon>Pentapetalae</taxon>
        <taxon>Caryophyllales</taxon>
        <taxon>Chenopodiaceae</taxon>
        <taxon>Chenopodioideae</taxon>
        <taxon>Atripliceae</taxon>
        <taxon>Chenopodium</taxon>
    </lineage>
</organism>
<name>A0A803MFT0_CHEQI</name>
<dbReference type="Gramene" id="AUR62028674-RA">
    <property type="protein sequence ID" value="AUR62028674-RA:cds"/>
    <property type="gene ID" value="AUR62028674"/>
</dbReference>
<accession>A0A803MFT0</accession>
<dbReference type="EnsemblPlants" id="AUR62028674-RA">
    <property type="protein sequence ID" value="AUR62028674-RA:cds"/>
    <property type="gene ID" value="AUR62028674"/>
</dbReference>
<dbReference type="AlphaFoldDB" id="A0A803MFT0"/>
<evidence type="ECO:0000313" key="3">
    <source>
        <dbReference type="Proteomes" id="UP000596660"/>
    </source>
</evidence>
<dbReference type="InterPro" id="IPR005174">
    <property type="entry name" value="KIB1-4_b-propeller"/>
</dbReference>
<dbReference type="Pfam" id="PF05278">
    <property type="entry name" value="PEARLI-4"/>
    <property type="match status" value="1"/>
</dbReference>
<dbReference type="PANTHER" id="PTHR47123">
    <property type="entry name" value="F-BOX PROTEIN SKIP23"/>
    <property type="match status" value="1"/>
</dbReference>
<proteinExistence type="predicted"/>